<evidence type="ECO:0000256" key="1">
    <source>
        <dbReference type="ARBA" id="ARBA00000721"/>
    </source>
</evidence>
<keyword evidence="8" id="KW-0720">Serine protease</keyword>
<dbReference type="Pfam" id="PF19283">
    <property type="entry name" value="APEH_N"/>
    <property type="match status" value="1"/>
</dbReference>
<comment type="similarity">
    <text evidence="3 8">Belongs to the peptidase S9A family.</text>
</comment>
<dbReference type="Proteomes" id="UP001530315">
    <property type="component" value="Unassembled WGS sequence"/>
</dbReference>
<comment type="subcellular location">
    <subcellularLocation>
        <location evidence="2">Cytoplasm</location>
    </subcellularLocation>
</comment>
<dbReference type="SUPFAM" id="SSF82171">
    <property type="entry name" value="DPP6 N-terminal domain-like"/>
    <property type="match status" value="1"/>
</dbReference>
<evidence type="ECO:0000256" key="5">
    <source>
        <dbReference type="ARBA" id="ARBA00011881"/>
    </source>
</evidence>
<dbReference type="GO" id="GO:0006508">
    <property type="term" value="P:proteolysis"/>
    <property type="evidence" value="ECO:0007669"/>
    <property type="project" value="UniProtKB-KW"/>
</dbReference>
<comment type="subunit">
    <text evidence="5">Homotetramer.</text>
</comment>
<feature type="domain" description="Peptidase S9 prolyl oligopeptidase catalytic" evidence="9">
    <location>
        <begin position="659"/>
        <end position="862"/>
    </location>
</feature>
<reference evidence="11 12" key="1">
    <citation type="submission" date="2024-10" db="EMBL/GenBank/DDBJ databases">
        <title>Updated reference genomes for cyclostephanoid diatoms.</title>
        <authorList>
            <person name="Roberts W.R."/>
            <person name="Alverson A.J."/>
        </authorList>
    </citation>
    <scope>NUCLEOTIDE SEQUENCE [LARGE SCALE GENOMIC DNA]</scope>
    <source>
        <strain evidence="11 12">AJA276-08</strain>
    </source>
</reference>
<dbReference type="SUPFAM" id="SSF53474">
    <property type="entry name" value="alpha/beta-Hydrolases"/>
    <property type="match status" value="1"/>
</dbReference>
<comment type="catalytic activity">
    <reaction evidence="1">
        <text>Cleavage of an N-acetyl or N-formyl amino acid from the N-terminus of a polypeptide.</text>
        <dbReference type="EC" id="3.4.19.1"/>
    </reaction>
</comment>
<evidence type="ECO:0000259" key="10">
    <source>
        <dbReference type="Pfam" id="PF19283"/>
    </source>
</evidence>
<dbReference type="InterPro" id="IPR029058">
    <property type="entry name" value="AB_hydrolase_fold"/>
</dbReference>
<dbReference type="AlphaFoldDB" id="A0ABD3QZM9"/>
<dbReference type="PROSITE" id="PS00708">
    <property type="entry name" value="PRO_ENDOPEP_SER"/>
    <property type="match status" value="1"/>
</dbReference>
<dbReference type="Pfam" id="PF00326">
    <property type="entry name" value="Peptidase_S9"/>
    <property type="match status" value="1"/>
</dbReference>
<evidence type="ECO:0000256" key="4">
    <source>
        <dbReference type="ARBA" id="ARBA00010040"/>
    </source>
</evidence>
<dbReference type="InterPro" id="IPR002471">
    <property type="entry name" value="Pept_S9_AS"/>
</dbReference>
<evidence type="ECO:0000256" key="3">
    <source>
        <dbReference type="ARBA" id="ARBA00005228"/>
    </source>
</evidence>
<dbReference type="GO" id="GO:0004252">
    <property type="term" value="F:serine-type endopeptidase activity"/>
    <property type="evidence" value="ECO:0007669"/>
    <property type="project" value="UniProtKB-UniRule"/>
</dbReference>
<organism evidence="11 12">
    <name type="scientific">Stephanodiscus triporus</name>
    <dbReference type="NCBI Taxonomy" id="2934178"/>
    <lineage>
        <taxon>Eukaryota</taxon>
        <taxon>Sar</taxon>
        <taxon>Stramenopiles</taxon>
        <taxon>Ochrophyta</taxon>
        <taxon>Bacillariophyta</taxon>
        <taxon>Coscinodiscophyceae</taxon>
        <taxon>Thalassiosirophycidae</taxon>
        <taxon>Stephanodiscales</taxon>
        <taxon>Stephanodiscaceae</taxon>
        <taxon>Stephanodiscus</taxon>
    </lineage>
</organism>
<keyword evidence="6" id="KW-0963">Cytoplasm</keyword>
<evidence type="ECO:0000313" key="11">
    <source>
        <dbReference type="EMBL" id="KAL3805537.1"/>
    </source>
</evidence>
<sequence length="863" mass="93274">MVSLWASSVVVIAAANYIILLPTVSSFYRSPAPPSLHHPSASAISNAPRRRHSLAFVDNGGNELDATWRGTAAGMTSSKDVEAYHDVVSAAVDFTSIYVRNGIVAATRSVRDIDTNARRQFLYNIHLLSSPRRSIVSPPIELSTKIKARIPSPSGSKVAVLVEEEIVLTGGAIKQSEGKRYVFEVWTNGGHRLTNRVVLPTERHGPVCTDFAWFGGIGWSPDESALVYSAEVNKPKTKSFFAGPSSGVDEISGGQHVLGAGKGEDWGEKYSSTALLGLFCVNVETGNIARIENVPGFTSASEGGGYVLGQPIFSPCGTSVVYTGWDAGAGGGMPRRLGAVHCYHRPCKIYSSRVTELLRRLAIPDHPPDERATPTDDATFACITPNDRLARSPRFSGLAREGLSKLAYLCNTRGFDTHGGCMALHVVDWDVTMGYAMTESRTVLVDVVQTPGERGDAMEVSGIRFPGLFVNQLRDDCFSPDGKHIVTTTEWGSVNKIVSISLVDGTISPINFDLTTSEGFNDGACQQFICFAEDGSAIVTQAEPNCPTLLGQLPPTFLDDASKCSSSLLADMSAISSTSFSSLEPDRRTKAAIGYRYQLLNTWPEHGDIRVPIGSILLLPEGAGEEKLPLIVVPHGGPHACMSTSYVPSYSFLCKNGRYTILHVNFRGSTGFGQAALESLAGTAGTLDVLDVVAATRSVIDTGLVDLERIGICGGSHGGFLAGHCIGQHPDLFKVAAMRNPCTNIASMVTSTDIPDWCYVESFGPGHYDFSHFRAPSKKEVGVMWDKSPIAHLEHVKAPTLIALGMKDRRVPPSQGIEYYHALRAMQVPTKLLVYDDCDHAIDLVMSEADYWINTKRWFDQYL</sequence>
<keyword evidence="8" id="KW-0645">Protease</keyword>
<dbReference type="GO" id="GO:0008242">
    <property type="term" value="F:omega peptidase activity"/>
    <property type="evidence" value="ECO:0007669"/>
    <property type="project" value="UniProtKB-EC"/>
</dbReference>
<keyword evidence="12" id="KW-1185">Reference proteome</keyword>
<comment type="caution">
    <text evidence="11">The sequence shown here is derived from an EMBL/GenBank/DDBJ whole genome shotgun (WGS) entry which is preliminary data.</text>
</comment>
<dbReference type="Gene3D" id="3.40.50.1820">
    <property type="entry name" value="alpha/beta hydrolase"/>
    <property type="match status" value="1"/>
</dbReference>
<evidence type="ECO:0000313" key="12">
    <source>
        <dbReference type="Proteomes" id="UP001530315"/>
    </source>
</evidence>
<dbReference type="PRINTS" id="PR00862">
    <property type="entry name" value="PROLIGOPTASE"/>
</dbReference>
<evidence type="ECO:0000256" key="6">
    <source>
        <dbReference type="ARBA" id="ARBA00022490"/>
    </source>
</evidence>
<dbReference type="PANTHER" id="PTHR42776:SF4">
    <property type="entry name" value="ACYLAMINO-ACID-RELEASING ENZYME"/>
    <property type="match status" value="1"/>
</dbReference>
<comment type="similarity">
    <text evidence="4">Belongs to the peptidase S9C family.</text>
</comment>
<dbReference type="InterPro" id="IPR001375">
    <property type="entry name" value="Peptidase_S9_cat"/>
</dbReference>
<accession>A0ABD3QZM9</accession>
<dbReference type="InterPro" id="IPR002470">
    <property type="entry name" value="Peptidase_S9A"/>
</dbReference>
<evidence type="ECO:0000256" key="7">
    <source>
        <dbReference type="ARBA" id="ARBA00022801"/>
    </source>
</evidence>
<dbReference type="GO" id="GO:0005737">
    <property type="term" value="C:cytoplasm"/>
    <property type="evidence" value="ECO:0007669"/>
    <property type="project" value="UniProtKB-SubCell"/>
</dbReference>
<dbReference type="InterPro" id="IPR045550">
    <property type="entry name" value="AARE_N"/>
</dbReference>
<evidence type="ECO:0000256" key="8">
    <source>
        <dbReference type="RuleBase" id="RU368024"/>
    </source>
</evidence>
<dbReference type="EC" id="3.4.21.-" evidence="8"/>
<dbReference type="EMBL" id="JALLAZ020000027">
    <property type="protein sequence ID" value="KAL3805537.1"/>
    <property type="molecule type" value="Genomic_DNA"/>
</dbReference>
<gene>
    <name evidence="11" type="ORF">ACHAW5_005598</name>
</gene>
<name>A0ABD3QZM9_9STRA</name>
<protein>
    <recommendedName>
        <fullName evidence="8">Prolyl endopeptidase</fullName>
        <ecNumber evidence="8">3.4.21.-</ecNumber>
    </recommendedName>
</protein>
<feature type="domain" description="Acylamino-acid-releasing enzyme N-terminal" evidence="10">
    <location>
        <begin position="107"/>
        <end position="511"/>
    </location>
</feature>
<proteinExistence type="inferred from homology"/>
<keyword evidence="7 8" id="KW-0378">Hydrolase</keyword>
<dbReference type="PANTHER" id="PTHR42776">
    <property type="entry name" value="SERINE PEPTIDASE S9 FAMILY MEMBER"/>
    <property type="match status" value="1"/>
</dbReference>
<evidence type="ECO:0000256" key="2">
    <source>
        <dbReference type="ARBA" id="ARBA00004496"/>
    </source>
</evidence>
<evidence type="ECO:0000259" key="9">
    <source>
        <dbReference type="Pfam" id="PF00326"/>
    </source>
</evidence>